<feature type="region of interest" description="Disordered" evidence="15">
    <location>
        <begin position="798"/>
        <end position="836"/>
    </location>
</feature>
<evidence type="ECO:0000256" key="1">
    <source>
        <dbReference type="ARBA" id="ARBA00003767"/>
    </source>
</evidence>
<feature type="domain" description="C2H2-type" evidence="17">
    <location>
        <begin position="1181"/>
        <end position="1209"/>
    </location>
</feature>
<comment type="function">
    <text evidence="1">May be involved in transcriptional regulation.</text>
</comment>
<evidence type="ECO:0000259" key="17">
    <source>
        <dbReference type="PROSITE" id="PS50157"/>
    </source>
</evidence>
<feature type="domain" description="C2H2-type" evidence="17">
    <location>
        <begin position="1085"/>
        <end position="1112"/>
    </location>
</feature>
<dbReference type="RefSeq" id="XP_041427377.1">
    <property type="nucleotide sequence ID" value="XM_041571443.1"/>
</dbReference>
<dbReference type="SMART" id="SM00225">
    <property type="entry name" value="BTB"/>
    <property type="match status" value="1"/>
</dbReference>
<protein>
    <submittedName>
        <fullName evidence="19">Zinc finger and BTB domain-containing protein 40 isoform X1</fullName>
    </submittedName>
</protein>
<dbReference type="FunFam" id="3.30.160.60:FF:000696">
    <property type="entry name" value="Zinc finger and BTB domain containing 40"/>
    <property type="match status" value="1"/>
</dbReference>
<dbReference type="Gene3D" id="3.30.710.10">
    <property type="entry name" value="Potassium Channel Kv1.1, Chain A"/>
    <property type="match status" value="1"/>
</dbReference>
<dbReference type="PROSITE" id="PS50097">
    <property type="entry name" value="BTB"/>
    <property type="match status" value="1"/>
</dbReference>
<dbReference type="CTD" id="108697655"/>
<dbReference type="InterPro" id="IPR000210">
    <property type="entry name" value="BTB/POZ_dom"/>
</dbReference>
<feature type="domain" description="C2H2-type" evidence="17">
    <location>
        <begin position="914"/>
        <end position="942"/>
    </location>
</feature>
<dbReference type="InterPro" id="IPR030404">
    <property type="entry name" value="ZBTB40_BTB_POZ_dom"/>
</dbReference>
<feature type="region of interest" description="Disordered" evidence="15">
    <location>
        <begin position="270"/>
        <end position="294"/>
    </location>
</feature>
<evidence type="ECO:0000256" key="6">
    <source>
        <dbReference type="ARBA" id="ARBA00022737"/>
    </source>
</evidence>
<keyword evidence="10" id="KW-0805">Transcription regulation</keyword>
<evidence type="ECO:0000256" key="14">
    <source>
        <dbReference type="PROSITE-ProRule" id="PRU00042"/>
    </source>
</evidence>
<dbReference type="FunFam" id="3.30.160.60:FF:000909">
    <property type="entry name" value="zinc finger and BTB domain-containing protein 40"/>
    <property type="match status" value="1"/>
</dbReference>
<dbReference type="FunFam" id="3.30.160.60:FF:001792">
    <property type="entry name" value="Zinc finger and BTB domain-containing 40"/>
    <property type="match status" value="1"/>
</dbReference>
<dbReference type="FunFam" id="3.30.710.10:FF:000058">
    <property type="entry name" value="Zinc finger and BTB domain containing 40"/>
    <property type="match status" value="1"/>
</dbReference>
<feature type="domain" description="C2H2-type" evidence="17">
    <location>
        <begin position="1057"/>
        <end position="1085"/>
    </location>
</feature>
<dbReference type="GO" id="GO:0005634">
    <property type="term" value="C:nucleus"/>
    <property type="evidence" value="ECO:0000318"/>
    <property type="project" value="GO_Central"/>
</dbReference>
<dbReference type="GeneID" id="108697655"/>
<dbReference type="CDD" id="cd18225">
    <property type="entry name" value="BTB_POZ_ZBTB40"/>
    <property type="match status" value="1"/>
</dbReference>
<feature type="domain" description="C2H2-type" evidence="17">
    <location>
        <begin position="1000"/>
        <end position="1027"/>
    </location>
</feature>
<reference evidence="19" key="1">
    <citation type="submission" date="2025-08" db="UniProtKB">
        <authorList>
            <consortium name="RefSeq"/>
        </authorList>
    </citation>
    <scope>IDENTIFICATION</scope>
    <source>
        <strain evidence="19">J_2021</strain>
        <tissue evidence="19">Erythrocytes</tissue>
    </source>
</reference>
<keyword evidence="11" id="KW-0238">DNA-binding</keyword>
<dbReference type="PROSITE" id="PS00028">
    <property type="entry name" value="ZINC_FINGER_C2H2_1"/>
    <property type="match status" value="10"/>
</dbReference>
<feature type="domain" description="C2H2-type" evidence="17">
    <location>
        <begin position="971"/>
        <end position="999"/>
    </location>
</feature>
<evidence type="ECO:0000256" key="8">
    <source>
        <dbReference type="ARBA" id="ARBA00022833"/>
    </source>
</evidence>
<dbReference type="FunFam" id="3.30.160.60:FF:001061">
    <property type="entry name" value="zinc finger and BTB domain-containing protein 40"/>
    <property type="match status" value="1"/>
</dbReference>
<dbReference type="InterPro" id="IPR036236">
    <property type="entry name" value="Znf_C2H2_sf"/>
</dbReference>
<evidence type="ECO:0000256" key="12">
    <source>
        <dbReference type="ARBA" id="ARBA00023163"/>
    </source>
</evidence>
<dbReference type="SUPFAM" id="SSF54695">
    <property type="entry name" value="POZ domain"/>
    <property type="match status" value="1"/>
</dbReference>
<feature type="domain" description="C2H2-type" evidence="17">
    <location>
        <begin position="1152"/>
        <end position="1180"/>
    </location>
</feature>
<dbReference type="GO" id="GO:0008270">
    <property type="term" value="F:zinc ion binding"/>
    <property type="evidence" value="ECO:0007669"/>
    <property type="project" value="UniProtKB-KW"/>
</dbReference>
<dbReference type="Pfam" id="PF00651">
    <property type="entry name" value="BTB"/>
    <property type="match status" value="1"/>
</dbReference>
<gene>
    <name evidence="19" type="primary">zbtb40.S</name>
</gene>
<evidence type="ECO:0000256" key="5">
    <source>
        <dbReference type="ARBA" id="ARBA00022723"/>
    </source>
</evidence>
<feature type="domain" description="C2H2-type" evidence="17">
    <location>
        <begin position="1241"/>
        <end position="1264"/>
    </location>
</feature>
<comment type="subcellular location">
    <subcellularLocation>
        <location evidence="2">Nucleus</location>
    </subcellularLocation>
</comment>
<feature type="domain" description="C2H2-type" evidence="17">
    <location>
        <begin position="1113"/>
        <end position="1135"/>
    </location>
</feature>
<feature type="domain" description="C2H2-type" evidence="17">
    <location>
        <begin position="844"/>
        <end position="873"/>
    </location>
</feature>
<feature type="domain" description="C2H2-type" evidence="17">
    <location>
        <begin position="1210"/>
        <end position="1240"/>
    </location>
</feature>
<feature type="compositionally biased region" description="Basic and acidic residues" evidence="15">
    <location>
        <begin position="284"/>
        <end position="294"/>
    </location>
</feature>
<feature type="compositionally biased region" description="Basic and acidic residues" evidence="15">
    <location>
        <begin position="824"/>
        <end position="836"/>
    </location>
</feature>
<evidence type="ECO:0000256" key="10">
    <source>
        <dbReference type="ARBA" id="ARBA00023015"/>
    </source>
</evidence>
<dbReference type="FunFam" id="3.30.160.60:FF:001640">
    <property type="entry name" value="Zinc finger and BTB domain containing 40"/>
    <property type="match status" value="1"/>
</dbReference>
<dbReference type="Gene3D" id="3.30.160.60">
    <property type="entry name" value="Classic Zinc Finger"/>
    <property type="match status" value="10"/>
</dbReference>
<evidence type="ECO:0000256" key="11">
    <source>
        <dbReference type="ARBA" id="ARBA00023125"/>
    </source>
</evidence>
<dbReference type="FunFam" id="3.30.160.60:FF:002248">
    <property type="entry name" value="Zinc finger and BTB domain-containing 40"/>
    <property type="match status" value="1"/>
</dbReference>
<dbReference type="InterPro" id="IPR011333">
    <property type="entry name" value="SKP1/BTB/POZ_sf"/>
</dbReference>
<dbReference type="OrthoDB" id="9931612at2759"/>
<feature type="domain" description="C2H2-type" evidence="17">
    <location>
        <begin position="943"/>
        <end position="970"/>
    </location>
</feature>
<evidence type="ECO:0000256" key="7">
    <source>
        <dbReference type="ARBA" id="ARBA00022771"/>
    </source>
</evidence>
<keyword evidence="8" id="KW-0862">Zinc</keyword>
<dbReference type="FunFam" id="3.30.160.60:FF:002349">
    <property type="entry name" value="Zinc finger and BTB domain-containing 40"/>
    <property type="match status" value="1"/>
</dbReference>
<keyword evidence="5" id="KW-0479">Metal-binding</keyword>
<keyword evidence="9" id="KW-0832">Ubl conjugation</keyword>
<dbReference type="PROSITE" id="PS50157">
    <property type="entry name" value="ZINC_FINGER_C2H2_2"/>
    <property type="match status" value="13"/>
</dbReference>
<keyword evidence="13" id="KW-0539">Nucleus</keyword>
<evidence type="ECO:0000313" key="18">
    <source>
        <dbReference type="Proteomes" id="UP000186698"/>
    </source>
</evidence>
<evidence type="ECO:0000256" key="9">
    <source>
        <dbReference type="ARBA" id="ARBA00022843"/>
    </source>
</evidence>
<dbReference type="KEGG" id="xla:108697655"/>
<feature type="domain" description="BTB" evidence="16">
    <location>
        <begin position="24"/>
        <end position="87"/>
    </location>
</feature>
<evidence type="ECO:0000256" key="4">
    <source>
        <dbReference type="ARBA" id="ARBA00022499"/>
    </source>
</evidence>
<comment type="similarity">
    <text evidence="3">Belongs to the krueppel C2H2-type zinc-finger protein family.</text>
</comment>
<evidence type="ECO:0000256" key="13">
    <source>
        <dbReference type="ARBA" id="ARBA00023242"/>
    </source>
</evidence>
<dbReference type="SUPFAM" id="SSF57667">
    <property type="entry name" value="beta-beta-alpha zinc fingers"/>
    <property type="match status" value="7"/>
</dbReference>
<evidence type="ECO:0000259" key="16">
    <source>
        <dbReference type="PROSITE" id="PS50097"/>
    </source>
</evidence>
<keyword evidence="4" id="KW-1017">Isopeptide bond</keyword>
<dbReference type="Pfam" id="PF00096">
    <property type="entry name" value="zf-C2H2"/>
    <property type="match status" value="5"/>
</dbReference>
<dbReference type="PANTHER" id="PTHR24394:SF0">
    <property type="entry name" value="ZINC FINGER AND BTB DOMAIN-CONTAINING PROTEIN 40"/>
    <property type="match status" value="1"/>
</dbReference>
<evidence type="ECO:0000256" key="15">
    <source>
        <dbReference type="SAM" id="MobiDB-lite"/>
    </source>
</evidence>
<dbReference type="PANTHER" id="PTHR24394">
    <property type="entry name" value="ZINC FINGER PROTEIN"/>
    <property type="match status" value="1"/>
</dbReference>
<evidence type="ECO:0000256" key="2">
    <source>
        <dbReference type="ARBA" id="ARBA00004123"/>
    </source>
</evidence>
<dbReference type="GO" id="GO:0000981">
    <property type="term" value="F:DNA-binding transcription factor activity, RNA polymerase II-specific"/>
    <property type="evidence" value="ECO:0000318"/>
    <property type="project" value="GO_Central"/>
</dbReference>
<dbReference type="GO" id="GO:0006357">
    <property type="term" value="P:regulation of transcription by RNA polymerase II"/>
    <property type="evidence" value="ECO:0000318"/>
    <property type="project" value="GO_Central"/>
</dbReference>
<name>A0A8J1LCX3_XENLA</name>
<accession>A0A8J1LCX3</accession>
<dbReference type="InterPro" id="IPR013087">
    <property type="entry name" value="Znf_C2H2_type"/>
</dbReference>
<evidence type="ECO:0000256" key="3">
    <source>
        <dbReference type="ARBA" id="ARBA00006991"/>
    </source>
</evidence>
<keyword evidence="12" id="KW-0804">Transcription</keyword>
<feature type="domain" description="C2H2-type" evidence="17">
    <location>
        <begin position="1028"/>
        <end position="1056"/>
    </location>
</feature>
<dbReference type="SMART" id="SM00355">
    <property type="entry name" value="ZnF_C2H2"/>
    <property type="match status" value="14"/>
</dbReference>
<organism evidence="18 19">
    <name type="scientific">Xenopus laevis</name>
    <name type="common">African clawed frog</name>
    <dbReference type="NCBI Taxonomy" id="8355"/>
    <lineage>
        <taxon>Eukaryota</taxon>
        <taxon>Metazoa</taxon>
        <taxon>Chordata</taxon>
        <taxon>Craniata</taxon>
        <taxon>Vertebrata</taxon>
        <taxon>Euteleostomi</taxon>
        <taxon>Amphibia</taxon>
        <taxon>Batrachia</taxon>
        <taxon>Anura</taxon>
        <taxon>Pipoidea</taxon>
        <taxon>Pipidae</taxon>
        <taxon>Xenopodinae</taxon>
        <taxon>Xenopus</taxon>
        <taxon>Xenopus</taxon>
    </lineage>
</organism>
<dbReference type="FunFam" id="3.30.160.60:FF:000645">
    <property type="entry name" value="Zinc finger and BTB domain containing 40"/>
    <property type="match status" value="1"/>
</dbReference>
<keyword evidence="6" id="KW-0677">Repeat</keyword>
<feature type="compositionally biased region" description="Polar residues" evidence="15">
    <location>
        <begin position="270"/>
        <end position="279"/>
    </location>
</feature>
<keyword evidence="7 14" id="KW-0863">Zinc-finger</keyword>
<feature type="compositionally biased region" description="Acidic residues" evidence="15">
    <location>
        <begin position="805"/>
        <end position="823"/>
    </location>
</feature>
<keyword evidence="18" id="KW-1185">Reference proteome</keyword>
<sequence>MELPNYSRQLLLQLHTLCKEQKFCDCTIFIGTFQFRAQKLVLAAASLLFKSLLESTDTISIDASVVTADEFSLLMEMMYSGKLPPGKHNLTKIISVADSLQMFDVAVSCKNLLTELMSHSTQSQKLKESSVQSLTVNKIEIYSKQNSLNVKNISSELTPAEHKVSPVSTAAPFVSPAEKSNPDKCPDTPPVATKLETEADLHTASNFFAETTTEMASSSEILENNISSQILESLSVTPETENVPEKLAEVSDTDGADNIASLLETEIVSSVSEVQDNSPESVEEESKEKVTESDLISKDSCITAMLCSPIQTDKPVEIEEEAEPAMKKRRLNEPETDGTSDELDFLIRYESIFSEALSDPQSVIENLQRCQEIKEAEKQAVMECCQAEEGSSTFAKLLEKVKDGQSIVVDTVLALLKLCRHTNPSVNKALLEKEPVQKELLVKEAPVTEEKGKSLFELLLEHKEDLIQCITELSPIIECLDTAEEGFISTLEKQVILDCCEGGSHRKAMERLVRKASETKTLSPNSLVKLLQAVREAFPDLHALLEMLEPQSRDPCLKDKLTRTDYGAELLRQYQENFSEVVTDSELMLSAIITAVNLTTHEREVMEQVVKKNTTSKIFSTLTSMVVDEQTLAVVALWLLLLAMQESNPSLKSLMEEIRKEPGADVFFQSVINRGNKTAEVLVRYSELITKAFGQCDILSNVPPEDSALTNLVKELLKVPQQSEDCELPSKTLLSSALEHTVPAMSFCSLLCAVKSSSPHLQPVIKELKQLEILVEEEEEEDFQDVSRWNVNSECQQVVDGSAEGNDDDEEEEEETKDDENEERDSSKESKDSVQEKGSSKKNFICKSCGKIFLFRCRLEVHMKRCRMAKRNPLQCKDCNEIQSSRKELDQHREVAHGCLVSPRTNKGRRRLLVTCDICGKEFAHPSGLQYHKRTEHFDEKPFSCEECGAKFAANSTLKNHQRLHTGERPFVCKHCHMTFTQAAALSYHTKKKHSEGKMYACQYCDAVFAQSIELTRHVRTHTGDKPYVCRECGKGFSQANGLSIHLRTFHNIEDPYDCQKCRMSFPTLEENRQHIQVVHSKEYHPCPTCDKIFSAPSLLERHVVSHVGGKPYNCEICDKAYQQLSGLWYHNRTHHPDLFAAQNHRSYKFSTQCGSCDQTFPNTALLQKHMKAEHPDGKVYECDKCKQTYPTSAALQVHIKCKHSGTQPFLCLYCTDSFQFPGALQHHVATEHFHESENTFGCEICGELFTVHSQLERHYETDHPEVVLTETQTADTQMVQVIQTQDQAASAEQVITLDESHLAGSQVIVALPDTQVNQTTTELVAVSMEDFLDGTVTLICSDPVTELPQRTQS</sequence>
<dbReference type="Proteomes" id="UP000186698">
    <property type="component" value="Chromosome 7S"/>
</dbReference>
<evidence type="ECO:0000313" key="19">
    <source>
        <dbReference type="RefSeq" id="XP_041427377.1"/>
    </source>
</evidence>
<proteinExistence type="inferred from homology"/>
<dbReference type="GO" id="GO:0003677">
    <property type="term" value="F:DNA binding"/>
    <property type="evidence" value="ECO:0007669"/>
    <property type="project" value="UniProtKB-KW"/>
</dbReference>